<evidence type="ECO:0000256" key="1">
    <source>
        <dbReference type="SAM" id="MobiDB-lite"/>
    </source>
</evidence>
<sequence>MTSEQDTDPLRSPRQFEPEESIVLPKTRNSALRNASPASSIASLPYRRSNASLSALFASTSTLPTSNASTSGTATPTAGLVGGSIFSPGTTDGITQPAKPLPSTPDDPRHIIAQAFVPHVAVLASTEVDGLVIQKGFPGGLLQLLRPYGEKLNGKVTVRDSNASSRQLEDFGIRFKGLRDGLESPRVPDHVNTTRQRPNGNSFPESPSETSHIRMRTGGDVTQIEELVDRHLIFAESQFVHEEPDYLNFKNQGAGSLSSPSRFYALYLRRLLSGLPMTPHETFSHPVACVIAISSRTPSPIEELRRLYTSTNSGEHRLPQWVNNEYLRYYVLVHDEEHDDMSRSQALFEQMKRHFGLHCHLLRLRSSRCLPSDDDSRRLPSCDWVPAAEELAEIQRREEHEDDDDPTPCLFESDAQSIRSLVREMVTQSIIPMMERQSAAWNDQVASRRRGLSGRFMSLSKRLTNFGPGSRNSSGPLGGTGVSSNYDSLQGFYRPDAPEAIMRKLADYAFILRDYRLAYSTYDLLRSDYSNDKAWRYYAGANEMTAISVLISNQAVTTKMRAEGIDQALETACYSYITRCGVPYNALRTLALGLELLKLREASAADDGARWASRILENRLVGPVGTALFTERVAACYESRIGFGSYNWGSRQRKAALWAVLATENWMKLEKGAQANKCLDEAGRLYKTHGDGASPLAFGEMRLFIDELRQAVKASRLAAAEVQDDDHAEEEALVEATEELDLSPRAHRKSLIGAAVPPLTSFDTGPLSPLSPARPPRGDPQPSRDDNFE</sequence>
<keyword evidence="3" id="KW-1185">Reference proteome</keyword>
<dbReference type="EMBL" id="ML991774">
    <property type="protein sequence ID" value="KAF2238930.1"/>
    <property type="molecule type" value="Genomic_DNA"/>
</dbReference>
<dbReference type="Proteomes" id="UP000800092">
    <property type="component" value="Unassembled WGS sequence"/>
</dbReference>
<proteinExistence type="predicted"/>
<dbReference type="Pfam" id="PF12739">
    <property type="entry name" value="TRAPPC-Trs85"/>
    <property type="match status" value="1"/>
</dbReference>
<dbReference type="AlphaFoldDB" id="A0A6A6HN91"/>
<evidence type="ECO:0000313" key="2">
    <source>
        <dbReference type="EMBL" id="KAF2238930.1"/>
    </source>
</evidence>
<feature type="compositionally biased region" description="Polar residues" evidence="1">
    <location>
        <begin position="191"/>
        <end position="210"/>
    </location>
</feature>
<feature type="compositionally biased region" description="Polar residues" evidence="1">
    <location>
        <begin position="27"/>
        <end position="42"/>
    </location>
</feature>
<dbReference type="PANTHER" id="PTHR12975">
    <property type="entry name" value="TRANSPORT PROTEIN TRAPP"/>
    <property type="match status" value="1"/>
</dbReference>
<protein>
    <recommendedName>
        <fullName evidence="4">TRAPP complex protein TRS85</fullName>
    </recommendedName>
</protein>
<feature type="region of interest" description="Disordered" evidence="1">
    <location>
        <begin position="1"/>
        <end position="43"/>
    </location>
</feature>
<dbReference type="GO" id="GO:1990072">
    <property type="term" value="C:TRAPPIII protein complex"/>
    <property type="evidence" value="ECO:0007669"/>
    <property type="project" value="TreeGrafter"/>
</dbReference>
<gene>
    <name evidence="2" type="ORF">EV356DRAFT_478779</name>
</gene>
<evidence type="ECO:0000313" key="3">
    <source>
        <dbReference type="Proteomes" id="UP000800092"/>
    </source>
</evidence>
<feature type="compositionally biased region" description="Basic and acidic residues" evidence="1">
    <location>
        <begin position="8"/>
        <end position="17"/>
    </location>
</feature>
<name>A0A6A6HN91_VIRVR</name>
<accession>A0A6A6HN91</accession>
<feature type="region of interest" description="Disordered" evidence="1">
    <location>
        <begin position="755"/>
        <end position="789"/>
    </location>
</feature>
<dbReference type="PANTHER" id="PTHR12975:SF6">
    <property type="entry name" value="TRAFFICKING PROTEIN PARTICLE COMPLEX SUBUNIT 8"/>
    <property type="match status" value="1"/>
</dbReference>
<dbReference type="InterPro" id="IPR024420">
    <property type="entry name" value="TRAPP_III_complex_Trs85"/>
</dbReference>
<feature type="region of interest" description="Disordered" evidence="1">
    <location>
        <begin position="182"/>
        <end position="213"/>
    </location>
</feature>
<evidence type="ECO:0008006" key="4">
    <source>
        <dbReference type="Google" id="ProtNLM"/>
    </source>
</evidence>
<organism evidence="2 3">
    <name type="scientific">Viridothelium virens</name>
    <name type="common">Speckled blister lichen</name>
    <name type="synonym">Trypethelium virens</name>
    <dbReference type="NCBI Taxonomy" id="1048519"/>
    <lineage>
        <taxon>Eukaryota</taxon>
        <taxon>Fungi</taxon>
        <taxon>Dikarya</taxon>
        <taxon>Ascomycota</taxon>
        <taxon>Pezizomycotina</taxon>
        <taxon>Dothideomycetes</taxon>
        <taxon>Dothideomycetes incertae sedis</taxon>
        <taxon>Trypetheliales</taxon>
        <taxon>Trypetheliaceae</taxon>
        <taxon>Viridothelium</taxon>
    </lineage>
</organism>
<reference evidence="2" key="1">
    <citation type="journal article" date="2020" name="Stud. Mycol.">
        <title>101 Dothideomycetes genomes: a test case for predicting lifestyles and emergence of pathogens.</title>
        <authorList>
            <person name="Haridas S."/>
            <person name="Albert R."/>
            <person name="Binder M."/>
            <person name="Bloem J."/>
            <person name="Labutti K."/>
            <person name="Salamov A."/>
            <person name="Andreopoulos B."/>
            <person name="Baker S."/>
            <person name="Barry K."/>
            <person name="Bills G."/>
            <person name="Bluhm B."/>
            <person name="Cannon C."/>
            <person name="Castanera R."/>
            <person name="Culley D."/>
            <person name="Daum C."/>
            <person name="Ezra D."/>
            <person name="Gonzalez J."/>
            <person name="Henrissat B."/>
            <person name="Kuo A."/>
            <person name="Liang C."/>
            <person name="Lipzen A."/>
            <person name="Lutzoni F."/>
            <person name="Magnuson J."/>
            <person name="Mondo S."/>
            <person name="Nolan M."/>
            <person name="Ohm R."/>
            <person name="Pangilinan J."/>
            <person name="Park H.-J."/>
            <person name="Ramirez L."/>
            <person name="Alfaro M."/>
            <person name="Sun H."/>
            <person name="Tritt A."/>
            <person name="Yoshinaga Y."/>
            <person name="Zwiers L.-H."/>
            <person name="Turgeon B."/>
            <person name="Goodwin S."/>
            <person name="Spatafora J."/>
            <person name="Crous P."/>
            <person name="Grigoriev I."/>
        </authorList>
    </citation>
    <scope>NUCLEOTIDE SEQUENCE</scope>
    <source>
        <strain evidence="2">Tuck. ex Michener</strain>
    </source>
</reference>
<dbReference type="OrthoDB" id="203724at2759"/>